<evidence type="ECO:0000313" key="2">
    <source>
        <dbReference type="Proteomes" id="UP000178943"/>
    </source>
</evidence>
<reference evidence="1 2" key="1">
    <citation type="journal article" date="2016" name="Nat. Commun.">
        <title>Thousands of microbial genomes shed light on interconnected biogeochemical processes in an aquifer system.</title>
        <authorList>
            <person name="Anantharaman K."/>
            <person name="Brown C.T."/>
            <person name="Hug L.A."/>
            <person name="Sharon I."/>
            <person name="Castelle C.J."/>
            <person name="Probst A.J."/>
            <person name="Thomas B.C."/>
            <person name="Singh A."/>
            <person name="Wilkins M.J."/>
            <person name="Karaoz U."/>
            <person name="Brodie E.L."/>
            <person name="Williams K.H."/>
            <person name="Hubbard S.S."/>
            <person name="Banfield J.F."/>
        </authorList>
    </citation>
    <scope>NUCLEOTIDE SEQUENCE [LARGE SCALE GENOMIC DNA]</scope>
</reference>
<organism evidence="1 2">
    <name type="scientific">Candidatus Fischerbacteria bacterium RBG_13_37_8</name>
    <dbReference type="NCBI Taxonomy" id="1817863"/>
    <lineage>
        <taxon>Bacteria</taxon>
        <taxon>Candidatus Fischeribacteriota</taxon>
    </lineage>
</organism>
<evidence type="ECO:0008006" key="3">
    <source>
        <dbReference type="Google" id="ProtNLM"/>
    </source>
</evidence>
<gene>
    <name evidence="1" type="ORF">A2Y62_10290</name>
</gene>
<accession>A0A1F5VNE9</accession>
<name>A0A1F5VNE9_9BACT</name>
<dbReference type="EMBL" id="MFGW01000126">
    <property type="protein sequence ID" value="OGF64926.1"/>
    <property type="molecule type" value="Genomic_DNA"/>
</dbReference>
<dbReference type="Proteomes" id="UP000178943">
    <property type="component" value="Unassembled WGS sequence"/>
</dbReference>
<proteinExistence type="predicted"/>
<sequence length="214" mass="24932">MKNKSQKQAKKQHVSKAIKKNEEMEITFSRHEDYYRIACDAMRQIDVLQKEASIIPGRTDDEAARIGFLNNTIEKVQIVVIVFCAMSLEAFIYNYACHQIESKTFFDAHLDKLSAEAKWRIFPQLITGKSLRTEGKDAAYLFIRDLFKLRNELVHYKSHQTKISNLHEHFITNADAQNATKAVKLAIMQLHELDQSVSKDWLRNAEDEIPWYAR</sequence>
<evidence type="ECO:0000313" key="1">
    <source>
        <dbReference type="EMBL" id="OGF64926.1"/>
    </source>
</evidence>
<dbReference type="AlphaFoldDB" id="A0A1F5VNE9"/>
<protein>
    <recommendedName>
        <fullName evidence="3">RiboL-PSP-HEPN domain-containing protein</fullName>
    </recommendedName>
</protein>
<comment type="caution">
    <text evidence="1">The sequence shown here is derived from an EMBL/GenBank/DDBJ whole genome shotgun (WGS) entry which is preliminary data.</text>
</comment>